<feature type="transmembrane region" description="Helical" evidence="1">
    <location>
        <begin position="12"/>
        <end position="30"/>
    </location>
</feature>
<evidence type="ECO:0000313" key="2">
    <source>
        <dbReference type="EMBL" id="SUJ10298.1"/>
    </source>
</evidence>
<evidence type="ECO:0008006" key="4">
    <source>
        <dbReference type="Google" id="ProtNLM"/>
    </source>
</evidence>
<sequence>MKEIIDLLFNPLSNAIMTALTGISLIYWLFTMLMGDGFDFGDSHVNMDVAADVPDTDAADDGAVDTDAEPSFFAKMMDYINIGKVPIMVIVTLFKFIGWIITLVSSLVFHLAEYGTKSVLILIPVFIVTYFILHWVSKPLVRVYANVGYNGEEALDLMGRVGKMKSSIEGEHIGSAEFVIQQDVIRLNVVSNDKQKISYGDRVIIVDESADKKYYYVTKDINLDNI</sequence>
<proteinExistence type="predicted"/>
<name>A0A380C026_SPHSI</name>
<gene>
    <name evidence="2" type="ORF">NCTC11388_02051</name>
</gene>
<keyword evidence="1" id="KW-0472">Membrane</keyword>
<evidence type="ECO:0000313" key="3">
    <source>
        <dbReference type="Proteomes" id="UP000254893"/>
    </source>
</evidence>
<reference evidence="2 3" key="1">
    <citation type="submission" date="2018-06" db="EMBL/GenBank/DDBJ databases">
        <authorList>
            <consortium name="Pathogen Informatics"/>
            <person name="Doyle S."/>
        </authorList>
    </citation>
    <scope>NUCLEOTIDE SEQUENCE [LARGE SCALE GENOMIC DNA]</scope>
    <source>
        <strain evidence="2 3">NCTC11388</strain>
    </source>
</reference>
<dbReference type="Gene3D" id="2.40.50.140">
    <property type="entry name" value="Nucleic acid-binding proteins"/>
    <property type="match status" value="1"/>
</dbReference>
<dbReference type="AlphaFoldDB" id="A0A380C026"/>
<keyword evidence="1" id="KW-0812">Transmembrane</keyword>
<dbReference type="InterPro" id="IPR012340">
    <property type="entry name" value="NA-bd_OB-fold"/>
</dbReference>
<dbReference type="EMBL" id="UGYW01000002">
    <property type="protein sequence ID" value="SUJ10298.1"/>
    <property type="molecule type" value="Genomic_DNA"/>
</dbReference>
<accession>A0A380C026</accession>
<organism evidence="2 3">
    <name type="scientific">Sphingobacterium spiritivorum</name>
    <name type="common">Flavobacterium spiritivorum</name>
    <dbReference type="NCBI Taxonomy" id="258"/>
    <lineage>
        <taxon>Bacteria</taxon>
        <taxon>Pseudomonadati</taxon>
        <taxon>Bacteroidota</taxon>
        <taxon>Sphingobacteriia</taxon>
        <taxon>Sphingobacteriales</taxon>
        <taxon>Sphingobacteriaceae</taxon>
        <taxon>Sphingobacterium</taxon>
    </lineage>
</organism>
<dbReference type="Proteomes" id="UP000254893">
    <property type="component" value="Unassembled WGS sequence"/>
</dbReference>
<evidence type="ECO:0000256" key="1">
    <source>
        <dbReference type="SAM" id="Phobius"/>
    </source>
</evidence>
<dbReference type="RefSeq" id="WP_115170022.1">
    <property type="nucleotide sequence ID" value="NZ_UGYW01000002.1"/>
</dbReference>
<feature type="transmembrane region" description="Helical" evidence="1">
    <location>
        <begin position="118"/>
        <end position="136"/>
    </location>
</feature>
<keyword evidence="1" id="KW-1133">Transmembrane helix</keyword>
<protein>
    <recommendedName>
        <fullName evidence="4">DUF1449 family protein</fullName>
    </recommendedName>
</protein>
<feature type="transmembrane region" description="Helical" evidence="1">
    <location>
        <begin position="85"/>
        <end position="112"/>
    </location>
</feature>